<name>A0AA88CYG6_FICCA</name>
<reference evidence="2" key="1">
    <citation type="submission" date="2023-07" db="EMBL/GenBank/DDBJ databases">
        <title>draft genome sequence of fig (Ficus carica).</title>
        <authorList>
            <person name="Takahashi T."/>
            <person name="Nishimura K."/>
        </authorList>
    </citation>
    <scope>NUCLEOTIDE SEQUENCE</scope>
</reference>
<dbReference type="GO" id="GO:0005634">
    <property type="term" value="C:nucleus"/>
    <property type="evidence" value="ECO:0007669"/>
    <property type="project" value="TreeGrafter"/>
</dbReference>
<comment type="caution">
    <text evidence="2">The sequence shown here is derived from an EMBL/GenBank/DDBJ whole genome shotgun (WGS) entry which is preliminary data.</text>
</comment>
<gene>
    <name evidence="2" type="ORF">TIFTF001_005304</name>
</gene>
<dbReference type="AlphaFoldDB" id="A0AA88CYG6"/>
<dbReference type="PANTHER" id="PTHR12829:SF4">
    <property type="entry name" value="N(6)-ADENINE-SPECIFIC METHYLTRANSFERASE METTL4"/>
    <property type="match status" value="1"/>
</dbReference>
<dbReference type="Proteomes" id="UP001187192">
    <property type="component" value="Unassembled WGS sequence"/>
</dbReference>
<keyword evidence="1" id="KW-0732">Signal</keyword>
<evidence type="ECO:0000256" key="1">
    <source>
        <dbReference type="SAM" id="SignalP"/>
    </source>
</evidence>
<feature type="signal peptide" evidence="1">
    <location>
        <begin position="1"/>
        <end position="20"/>
    </location>
</feature>
<dbReference type="PANTHER" id="PTHR12829">
    <property type="entry name" value="N6-ADENOSINE-METHYLTRANSFERASE"/>
    <property type="match status" value="1"/>
</dbReference>
<proteinExistence type="predicted"/>
<sequence>MKLELRTIVASISLWLTTTGEWKCPPEVEVKADGSLINELGLFHHSPCKCIILGQCHGEVVDSDNRSRIKIIPDNRLVSSIPGDYSRKPPIGGLLKEYSSGHGPTRCLELFAREMVSGSVSWGNEPLDFQDSRYLYECRDGQYIYTKALFFGRHF</sequence>
<accession>A0AA88CYG6</accession>
<dbReference type="EMBL" id="BTGU01000005">
    <property type="protein sequence ID" value="GMN35456.1"/>
    <property type="molecule type" value="Genomic_DNA"/>
</dbReference>
<organism evidence="2 3">
    <name type="scientific">Ficus carica</name>
    <name type="common">Common fig</name>
    <dbReference type="NCBI Taxonomy" id="3494"/>
    <lineage>
        <taxon>Eukaryota</taxon>
        <taxon>Viridiplantae</taxon>
        <taxon>Streptophyta</taxon>
        <taxon>Embryophyta</taxon>
        <taxon>Tracheophyta</taxon>
        <taxon>Spermatophyta</taxon>
        <taxon>Magnoliopsida</taxon>
        <taxon>eudicotyledons</taxon>
        <taxon>Gunneridae</taxon>
        <taxon>Pentapetalae</taxon>
        <taxon>rosids</taxon>
        <taxon>fabids</taxon>
        <taxon>Rosales</taxon>
        <taxon>Moraceae</taxon>
        <taxon>Ficeae</taxon>
        <taxon>Ficus</taxon>
    </lineage>
</organism>
<dbReference type="GO" id="GO:0008168">
    <property type="term" value="F:methyltransferase activity"/>
    <property type="evidence" value="ECO:0007669"/>
    <property type="project" value="TreeGrafter"/>
</dbReference>
<protein>
    <submittedName>
        <fullName evidence="2">Uncharacterized protein</fullName>
    </submittedName>
</protein>
<evidence type="ECO:0000313" key="3">
    <source>
        <dbReference type="Proteomes" id="UP001187192"/>
    </source>
</evidence>
<evidence type="ECO:0000313" key="2">
    <source>
        <dbReference type="EMBL" id="GMN35456.1"/>
    </source>
</evidence>
<keyword evidence="3" id="KW-1185">Reference proteome</keyword>
<feature type="chain" id="PRO_5041710792" evidence="1">
    <location>
        <begin position="21"/>
        <end position="155"/>
    </location>
</feature>